<reference evidence="3" key="1">
    <citation type="journal article" date="2019" name="Int. J. Syst. Evol. Microbiol.">
        <title>The Global Catalogue of Microorganisms (GCM) 10K type strain sequencing project: providing services to taxonomists for standard genome sequencing and annotation.</title>
        <authorList>
            <consortium name="The Broad Institute Genomics Platform"/>
            <consortium name="The Broad Institute Genome Sequencing Center for Infectious Disease"/>
            <person name="Wu L."/>
            <person name="Ma J."/>
        </authorList>
    </citation>
    <scope>NUCLEOTIDE SEQUENCE [LARGE SCALE GENOMIC DNA]</scope>
    <source>
        <strain evidence="3">KCTC 42644</strain>
    </source>
</reference>
<feature type="signal peptide" evidence="1">
    <location>
        <begin position="1"/>
        <end position="18"/>
    </location>
</feature>
<evidence type="ECO:0000256" key="1">
    <source>
        <dbReference type="SAM" id="SignalP"/>
    </source>
</evidence>
<dbReference type="Gene3D" id="3.30.1330.40">
    <property type="entry name" value="RutC-like"/>
    <property type="match status" value="1"/>
</dbReference>
<keyword evidence="2" id="KW-0378">Hydrolase</keyword>
<proteinExistence type="predicted"/>
<dbReference type="PANTHER" id="PTHR11803:SF39">
    <property type="entry name" value="2-IMINOBUTANOATE_2-IMINOPROPANOATE DEAMINASE"/>
    <property type="match status" value="1"/>
</dbReference>
<sequence>MKSTIAAALLLAAIPAAAQQGPIPPQSELPFSEARRIGETVYLSGAIGRAPGASSLVAGGIGPETEQVLRNLESALKAEGGTLADVVKCTVFLADMAEWPAMNKVYVTFFKKPFPARSALGANGLAMGARVEIECIAHVPKK</sequence>
<evidence type="ECO:0000313" key="3">
    <source>
        <dbReference type="Proteomes" id="UP001595615"/>
    </source>
</evidence>
<dbReference type="RefSeq" id="WP_380859189.1">
    <property type="nucleotide sequence ID" value="NZ_JBHRXV010000004.1"/>
</dbReference>
<gene>
    <name evidence="2" type="ORF">ACFOMD_07445</name>
</gene>
<dbReference type="EC" id="3.5.-.-" evidence="2"/>
<dbReference type="InterPro" id="IPR006175">
    <property type="entry name" value="YjgF/YER057c/UK114"/>
</dbReference>
<dbReference type="InterPro" id="IPR035959">
    <property type="entry name" value="RutC-like_sf"/>
</dbReference>
<keyword evidence="1" id="KW-0732">Signal</keyword>
<keyword evidence="3" id="KW-1185">Reference proteome</keyword>
<dbReference type="EMBL" id="JBHRXV010000004">
    <property type="protein sequence ID" value="MFC3712398.1"/>
    <property type="molecule type" value="Genomic_DNA"/>
</dbReference>
<dbReference type="CDD" id="cd00448">
    <property type="entry name" value="YjgF_YER057c_UK114_family"/>
    <property type="match status" value="1"/>
</dbReference>
<protein>
    <submittedName>
        <fullName evidence="2">RidA family protein</fullName>
        <ecNumber evidence="2">3.5.-.-</ecNumber>
    </submittedName>
</protein>
<dbReference type="PANTHER" id="PTHR11803">
    <property type="entry name" value="2-IMINOBUTANOATE/2-IMINOPROPANOATE DEAMINASE RIDA"/>
    <property type="match status" value="1"/>
</dbReference>
<comment type="caution">
    <text evidence="2">The sequence shown here is derived from an EMBL/GenBank/DDBJ whole genome shotgun (WGS) entry which is preliminary data.</text>
</comment>
<organism evidence="2 3">
    <name type="scientific">Sphingoaurantiacus capsulatus</name>
    <dbReference type="NCBI Taxonomy" id="1771310"/>
    <lineage>
        <taxon>Bacteria</taxon>
        <taxon>Pseudomonadati</taxon>
        <taxon>Pseudomonadota</taxon>
        <taxon>Alphaproteobacteria</taxon>
        <taxon>Sphingomonadales</taxon>
        <taxon>Sphingosinicellaceae</taxon>
        <taxon>Sphingoaurantiacus</taxon>
    </lineage>
</organism>
<accession>A0ABV7X9J6</accession>
<feature type="chain" id="PRO_5047460208" evidence="1">
    <location>
        <begin position="19"/>
        <end position="142"/>
    </location>
</feature>
<name>A0ABV7X9J6_9SPHN</name>
<dbReference type="GO" id="GO:0016787">
    <property type="term" value="F:hydrolase activity"/>
    <property type="evidence" value="ECO:0007669"/>
    <property type="project" value="UniProtKB-KW"/>
</dbReference>
<dbReference type="SUPFAM" id="SSF55298">
    <property type="entry name" value="YjgF-like"/>
    <property type="match status" value="1"/>
</dbReference>
<dbReference type="Proteomes" id="UP001595615">
    <property type="component" value="Unassembled WGS sequence"/>
</dbReference>
<dbReference type="Pfam" id="PF01042">
    <property type="entry name" value="Ribonuc_L-PSP"/>
    <property type="match status" value="1"/>
</dbReference>
<evidence type="ECO:0000313" key="2">
    <source>
        <dbReference type="EMBL" id="MFC3712398.1"/>
    </source>
</evidence>